<keyword evidence="3 6" id="KW-1133">Transmembrane helix</keyword>
<comment type="caution">
    <text evidence="8">The sequence shown here is derived from an EMBL/GenBank/DDBJ whole genome shotgun (WGS) entry which is preliminary data.</text>
</comment>
<evidence type="ECO:0000256" key="5">
    <source>
        <dbReference type="ARBA" id="ARBA00038359"/>
    </source>
</evidence>
<evidence type="ECO:0000256" key="3">
    <source>
        <dbReference type="ARBA" id="ARBA00022989"/>
    </source>
</evidence>
<dbReference type="InterPro" id="IPR052337">
    <property type="entry name" value="SAT4-like"/>
</dbReference>
<feature type="transmembrane region" description="Helical" evidence="6">
    <location>
        <begin position="208"/>
        <end position="229"/>
    </location>
</feature>
<organism evidence="8 9">
    <name type="scientific">Tothia fuscella</name>
    <dbReference type="NCBI Taxonomy" id="1048955"/>
    <lineage>
        <taxon>Eukaryota</taxon>
        <taxon>Fungi</taxon>
        <taxon>Dikarya</taxon>
        <taxon>Ascomycota</taxon>
        <taxon>Pezizomycotina</taxon>
        <taxon>Dothideomycetes</taxon>
        <taxon>Pleosporomycetidae</taxon>
        <taxon>Venturiales</taxon>
        <taxon>Cylindrosympodiaceae</taxon>
        <taxon>Tothia</taxon>
    </lineage>
</organism>
<feature type="transmembrane region" description="Helical" evidence="6">
    <location>
        <begin position="12"/>
        <end position="30"/>
    </location>
</feature>
<evidence type="ECO:0000256" key="2">
    <source>
        <dbReference type="ARBA" id="ARBA00022692"/>
    </source>
</evidence>
<evidence type="ECO:0000313" key="8">
    <source>
        <dbReference type="EMBL" id="KAF2433101.1"/>
    </source>
</evidence>
<evidence type="ECO:0000256" key="1">
    <source>
        <dbReference type="ARBA" id="ARBA00004141"/>
    </source>
</evidence>
<keyword evidence="4 6" id="KW-0472">Membrane</keyword>
<dbReference type="Proteomes" id="UP000800235">
    <property type="component" value="Unassembled WGS sequence"/>
</dbReference>
<comment type="subcellular location">
    <subcellularLocation>
        <location evidence="1">Membrane</location>
        <topology evidence="1">Multi-pass membrane protein</topology>
    </subcellularLocation>
</comment>
<dbReference type="AlphaFoldDB" id="A0A9P4U138"/>
<dbReference type="EMBL" id="MU007022">
    <property type="protein sequence ID" value="KAF2433101.1"/>
    <property type="molecule type" value="Genomic_DNA"/>
</dbReference>
<keyword evidence="2 6" id="KW-0812">Transmembrane</keyword>
<feature type="transmembrane region" description="Helical" evidence="6">
    <location>
        <begin position="102"/>
        <end position="118"/>
    </location>
</feature>
<accession>A0A9P4U138</accession>
<sequence>MATSLLVESWVWYALGVFIVFARLISRALLFRSIKKLKIDDWMMLATIVPYTALLVTINIVSHTSSNLIMPVEDVSTFSQKDIANRVYGSKLVMVVEQMQCITVWMLKGSFIFLYYRLTVNLGANIAVKCLGWYMGVSFIIMEILYLGVWCRPFHNYWAVPTPNTQCSAATNHLITNAVFNLSSDVIMLGIGLSLFVRSTLPLNRKIILCSIFSMGIFVILASVLNKYYSFTHPFGSQWTFWYVRESSTGILVANMPFLWTLLRRMFKLEAF</sequence>
<proteinExistence type="inferred from homology"/>
<dbReference type="PANTHER" id="PTHR33048:SF149">
    <property type="entry name" value="UBID FAMILY DECARBOXYLASE"/>
    <property type="match status" value="1"/>
</dbReference>
<feature type="domain" description="Rhodopsin" evidence="7">
    <location>
        <begin position="23"/>
        <end position="265"/>
    </location>
</feature>
<evidence type="ECO:0000313" key="9">
    <source>
        <dbReference type="Proteomes" id="UP000800235"/>
    </source>
</evidence>
<keyword evidence="9" id="KW-1185">Reference proteome</keyword>
<dbReference type="OrthoDB" id="3903189at2759"/>
<dbReference type="GO" id="GO:0016020">
    <property type="term" value="C:membrane"/>
    <property type="evidence" value="ECO:0007669"/>
    <property type="project" value="UniProtKB-SubCell"/>
</dbReference>
<comment type="similarity">
    <text evidence="5">Belongs to the SAT4 family.</text>
</comment>
<feature type="transmembrane region" description="Helical" evidence="6">
    <location>
        <begin position="241"/>
        <end position="263"/>
    </location>
</feature>
<reference evidence="8" key="1">
    <citation type="journal article" date="2020" name="Stud. Mycol.">
        <title>101 Dothideomycetes genomes: a test case for predicting lifestyles and emergence of pathogens.</title>
        <authorList>
            <person name="Haridas S."/>
            <person name="Albert R."/>
            <person name="Binder M."/>
            <person name="Bloem J."/>
            <person name="Labutti K."/>
            <person name="Salamov A."/>
            <person name="Andreopoulos B."/>
            <person name="Baker S."/>
            <person name="Barry K."/>
            <person name="Bills G."/>
            <person name="Bluhm B."/>
            <person name="Cannon C."/>
            <person name="Castanera R."/>
            <person name="Culley D."/>
            <person name="Daum C."/>
            <person name="Ezra D."/>
            <person name="Gonzalez J."/>
            <person name="Henrissat B."/>
            <person name="Kuo A."/>
            <person name="Liang C."/>
            <person name="Lipzen A."/>
            <person name="Lutzoni F."/>
            <person name="Magnuson J."/>
            <person name="Mondo S."/>
            <person name="Nolan M."/>
            <person name="Ohm R."/>
            <person name="Pangilinan J."/>
            <person name="Park H.-J."/>
            <person name="Ramirez L."/>
            <person name="Alfaro M."/>
            <person name="Sun H."/>
            <person name="Tritt A."/>
            <person name="Yoshinaga Y."/>
            <person name="Zwiers L.-H."/>
            <person name="Turgeon B."/>
            <person name="Goodwin S."/>
            <person name="Spatafora J."/>
            <person name="Crous P."/>
            <person name="Grigoriev I."/>
        </authorList>
    </citation>
    <scope>NUCLEOTIDE SEQUENCE</scope>
    <source>
        <strain evidence="8">CBS 130266</strain>
    </source>
</reference>
<gene>
    <name evidence="8" type="ORF">EJ08DRAFT_584461</name>
</gene>
<evidence type="ECO:0000259" key="7">
    <source>
        <dbReference type="Pfam" id="PF20684"/>
    </source>
</evidence>
<evidence type="ECO:0000256" key="6">
    <source>
        <dbReference type="SAM" id="Phobius"/>
    </source>
</evidence>
<name>A0A9P4U138_9PEZI</name>
<feature type="transmembrane region" description="Helical" evidence="6">
    <location>
        <begin position="42"/>
        <end position="61"/>
    </location>
</feature>
<protein>
    <submittedName>
        <fullName evidence="8">UbiD family decarboxylase</fullName>
    </submittedName>
</protein>
<dbReference type="PANTHER" id="PTHR33048">
    <property type="entry name" value="PTH11-LIKE INTEGRAL MEMBRANE PROTEIN (AFU_ORTHOLOGUE AFUA_5G11245)"/>
    <property type="match status" value="1"/>
</dbReference>
<feature type="non-terminal residue" evidence="8">
    <location>
        <position position="272"/>
    </location>
</feature>
<feature type="transmembrane region" description="Helical" evidence="6">
    <location>
        <begin position="178"/>
        <end position="196"/>
    </location>
</feature>
<dbReference type="Pfam" id="PF20684">
    <property type="entry name" value="Fung_rhodopsin"/>
    <property type="match status" value="1"/>
</dbReference>
<evidence type="ECO:0000256" key="4">
    <source>
        <dbReference type="ARBA" id="ARBA00023136"/>
    </source>
</evidence>
<dbReference type="InterPro" id="IPR049326">
    <property type="entry name" value="Rhodopsin_dom_fungi"/>
</dbReference>
<feature type="transmembrane region" description="Helical" evidence="6">
    <location>
        <begin position="130"/>
        <end position="149"/>
    </location>
</feature>